<name>A0A1G7S2Z9_9LACT</name>
<evidence type="ECO:0000313" key="1">
    <source>
        <dbReference type="EMBL" id="SDG17425.1"/>
    </source>
</evidence>
<dbReference type="OrthoDB" id="8704087at2"/>
<dbReference type="STRING" id="120956.SAMN05421791_103275"/>
<evidence type="ECO:0000313" key="2">
    <source>
        <dbReference type="Proteomes" id="UP000199708"/>
    </source>
</evidence>
<sequence>MSRINLYVHYDAVTNYFMTRGITLKTIDFNRQYLPQNIILADAPEEFGRFDVQTDFKILRNQTEVLDYFELCQKEGRRMSNWIDFDSIEMMHQLTPVEISELLYLFHANKALRSPFFYKLQNNYVYLTMSNGLNKTYYRHMSHFYGRFARSLSEHVANMINENIHWLTRRKKIVQPIPINLVEELSPLFMSGLKIDFRQAIKEIDAWSIPLYIIEDELTYLTRNFDRKDAVGQIIYQESGSQWRIENLNQELEDKTEETQ</sequence>
<proteinExistence type="predicted"/>
<dbReference type="AlphaFoldDB" id="A0A1G7S2Z9"/>
<accession>A0A1G7S2Z9</accession>
<dbReference type="EMBL" id="FNCK01000003">
    <property type="protein sequence ID" value="SDG17425.1"/>
    <property type="molecule type" value="Genomic_DNA"/>
</dbReference>
<reference evidence="1 2" key="1">
    <citation type="submission" date="2016-10" db="EMBL/GenBank/DDBJ databases">
        <authorList>
            <person name="de Groot N.N."/>
        </authorList>
    </citation>
    <scope>NUCLEOTIDE SEQUENCE [LARGE SCALE GENOMIC DNA]</scope>
    <source>
        <strain evidence="1 2">ATCC BAA-466</strain>
    </source>
</reference>
<protein>
    <submittedName>
        <fullName evidence="1">Uncharacterized protein</fullName>
    </submittedName>
</protein>
<dbReference type="Proteomes" id="UP000199708">
    <property type="component" value="Unassembled WGS sequence"/>
</dbReference>
<organism evidence="1 2">
    <name type="scientific">Facklamia miroungae</name>
    <dbReference type="NCBI Taxonomy" id="120956"/>
    <lineage>
        <taxon>Bacteria</taxon>
        <taxon>Bacillati</taxon>
        <taxon>Bacillota</taxon>
        <taxon>Bacilli</taxon>
        <taxon>Lactobacillales</taxon>
        <taxon>Aerococcaceae</taxon>
        <taxon>Facklamia</taxon>
    </lineage>
</organism>
<dbReference type="RefSeq" id="WP_090289679.1">
    <property type="nucleotide sequence ID" value="NZ_FNCK01000003.1"/>
</dbReference>
<gene>
    <name evidence="1" type="ORF">SAMN05421791_103275</name>
</gene>
<keyword evidence="2" id="KW-1185">Reference proteome</keyword>